<evidence type="ECO:0000313" key="1">
    <source>
        <dbReference type="EMBL" id="OQP56752.1"/>
    </source>
</evidence>
<proteinExistence type="predicted"/>
<dbReference type="RefSeq" id="WP_081168028.1">
    <property type="nucleotide sequence ID" value="NZ_LWBP01000196.1"/>
</dbReference>
<reference evidence="2" key="1">
    <citation type="submission" date="2016-04" db="EMBL/GenBank/DDBJ databases">
        <authorList>
            <person name="Chen L."/>
            <person name="Zhuang W."/>
            <person name="Wang G."/>
        </authorList>
    </citation>
    <scope>NUCLEOTIDE SEQUENCE [LARGE SCALE GENOMIC DNA]</scope>
    <source>
        <strain evidence="2">208</strain>
    </source>
</reference>
<comment type="caution">
    <text evidence="1">The sequence shown here is derived from an EMBL/GenBank/DDBJ whole genome shotgun (WGS) entry which is preliminary data.</text>
</comment>
<gene>
    <name evidence="1" type="ORF">A4R26_25200</name>
</gene>
<dbReference type="AlphaFoldDB" id="A0A1V9FEI5"/>
<dbReference type="Proteomes" id="UP000192276">
    <property type="component" value="Unassembled WGS sequence"/>
</dbReference>
<accession>A0A1V9FEI5</accession>
<protein>
    <submittedName>
        <fullName evidence="1">Uncharacterized protein</fullName>
    </submittedName>
</protein>
<evidence type="ECO:0000313" key="2">
    <source>
        <dbReference type="Proteomes" id="UP000192276"/>
    </source>
</evidence>
<keyword evidence="2" id="KW-1185">Reference proteome</keyword>
<sequence>MNEAHKQFQEVFDELYALTIHKKMKFLEALMFYFTITSRGIWSDDKPSDAEKVEAFKWLNELSHRIWNLLFELQRGEDSDSITRLHDNIKFYGEQSGLLRSHLLPTTLAAFENFKARM</sequence>
<dbReference type="EMBL" id="LWBP01000196">
    <property type="protein sequence ID" value="OQP56752.1"/>
    <property type="molecule type" value="Genomic_DNA"/>
</dbReference>
<name>A0A1V9FEI5_9BACT</name>
<dbReference type="OrthoDB" id="667815at2"/>
<organism evidence="1 2">
    <name type="scientific">Niastella populi</name>
    <dbReference type="NCBI Taxonomy" id="550983"/>
    <lineage>
        <taxon>Bacteria</taxon>
        <taxon>Pseudomonadati</taxon>
        <taxon>Bacteroidota</taxon>
        <taxon>Chitinophagia</taxon>
        <taxon>Chitinophagales</taxon>
        <taxon>Chitinophagaceae</taxon>
        <taxon>Niastella</taxon>
    </lineage>
</organism>